<dbReference type="EMBL" id="CP058595">
    <property type="protein sequence ID" value="QLG45730.1"/>
    <property type="molecule type" value="Genomic_DNA"/>
</dbReference>
<sequence>MQNNKDIESPLVQLISFSKLLERYETMAKGKDEYLAKKAKRILKAQEPYPELRDGFSDISLLQKYEEPIRIILQDTFSEVLTDNEIKAASVPFDDVIFNSSKRFKKILRDAGGDDFIPEMRNMPEQQLYIVACTVILNFYYGFNLDFKRPLFYDIPDANGVMRHYRILYNADFIEILPTDKKKDLTQEDVNELLENFDNLELWKEKIPPNSFISKGFVISNMFDVTAEHSISEIKSSLIASDKRASDNFMEDLQDTFKSFFNLSDIRAGFVTYNPKENSFERVYGKGIQSFILHDKDTESCDKALCQGSYKNLLEKKDYFAISDVDKYFEMSQKEAQPYKNLHQQGIKSAIFAPIATNGNLLGVLELVSNKKNALNSVNANKLIDVMPYIVSAVLRSKTEEENLIDAIIQHECTSVHDSVYWRFQEEAKRFIKDDLEGGQPAFREIVFKDVNPLYGQIDIKNSSQARNIAIQRDLMIQLSEINKVLVRAWEKNKLPIYEELMFRVDNHVDGIKETLHTNSEQAIFNFVMDEINPVFDHLKKTDAELNKLIVSYQASIDMGTDSYYDHRRNYDESVMLINKKLASVIDKKQEEAQAMYPHYFERYKTDGVEHNMYIGESITSDKNYDGIYLNNLRLWQLQVMCEMENVHYNLKPELPVPLDVASLILVYNTSLSIRFRMDEKRFDVDGTYNARYEIIKKRIDKSYVKGTNERLTQAGKMVIVYSQKSDELEYLRYIRFLKSKGYFAGKVEIVELEGLQGVSGLKAIRADILYKTKDDSSETTYTYDDLMQELKS</sequence>
<dbReference type="AlphaFoldDB" id="A0A7H9AQK9"/>
<proteinExistence type="predicted"/>
<reference evidence="1 2" key="1">
    <citation type="journal article" date="2006" name="Int. J. Syst. Evol. Microbiol.">
        <title>Costertonia aggregata gen. nov., sp. nov., a mesophilic marine bacterium of the family Flavobacteriaceae, isolated from a mature biofilm.</title>
        <authorList>
            <person name="Kwon K.K."/>
            <person name="Lee Y.K."/>
            <person name="Lee H.K."/>
        </authorList>
    </citation>
    <scope>NUCLEOTIDE SEQUENCE [LARGE SCALE GENOMIC DNA]</scope>
    <source>
        <strain evidence="1 2">KCCM 42265</strain>
    </source>
</reference>
<dbReference type="InterPro" id="IPR029016">
    <property type="entry name" value="GAF-like_dom_sf"/>
</dbReference>
<accession>A0A7H9AQK9</accession>
<evidence type="ECO:0000313" key="2">
    <source>
        <dbReference type="Proteomes" id="UP000509302"/>
    </source>
</evidence>
<dbReference type="KEGG" id="cagg:HYG79_10345"/>
<dbReference type="Proteomes" id="UP000509302">
    <property type="component" value="Chromosome"/>
</dbReference>
<evidence type="ECO:0000313" key="1">
    <source>
        <dbReference type="EMBL" id="QLG45730.1"/>
    </source>
</evidence>
<dbReference type="Gene3D" id="3.30.450.40">
    <property type="match status" value="1"/>
</dbReference>
<dbReference type="RefSeq" id="WP_179242017.1">
    <property type="nucleotide sequence ID" value="NZ_CP058595.1"/>
</dbReference>
<organism evidence="1 2">
    <name type="scientific">Costertonia aggregata</name>
    <dbReference type="NCBI Taxonomy" id="343403"/>
    <lineage>
        <taxon>Bacteria</taxon>
        <taxon>Pseudomonadati</taxon>
        <taxon>Bacteroidota</taxon>
        <taxon>Flavobacteriia</taxon>
        <taxon>Flavobacteriales</taxon>
        <taxon>Flavobacteriaceae</taxon>
        <taxon>Costertonia</taxon>
    </lineage>
</organism>
<dbReference type="SUPFAM" id="SSF55781">
    <property type="entry name" value="GAF domain-like"/>
    <property type="match status" value="1"/>
</dbReference>
<name>A0A7H9AQK9_9FLAO</name>
<protein>
    <submittedName>
        <fullName evidence="1">GAF domain-containing protein</fullName>
    </submittedName>
</protein>
<keyword evidence="2" id="KW-1185">Reference proteome</keyword>
<gene>
    <name evidence="1" type="ORF">HYG79_10345</name>
</gene>